<evidence type="ECO:0000313" key="7">
    <source>
        <dbReference type="EMBL" id="MBO8459147.1"/>
    </source>
</evidence>
<gene>
    <name evidence="7" type="ORF">IAA73_02285</name>
</gene>
<feature type="transmembrane region" description="Helical" evidence="5">
    <location>
        <begin position="105"/>
        <end position="125"/>
    </location>
</feature>
<comment type="caution">
    <text evidence="7">The sequence shown here is derived from an EMBL/GenBank/DDBJ whole genome shotgun (WGS) entry which is preliminary data.</text>
</comment>
<evidence type="ECO:0000256" key="4">
    <source>
        <dbReference type="ARBA" id="ARBA00023136"/>
    </source>
</evidence>
<evidence type="ECO:0000313" key="8">
    <source>
        <dbReference type="Proteomes" id="UP000823641"/>
    </source>
</evidence>
<proteinExistence type="predicted"/>
<feature type="transmembrane region" description="Helical" evidence="5">
    <location>
        <begin position="270"/>
        <end position="289"/>
    </location>
</feature>
<dbReference type="GO" id="GO:0006874">
    <property type="term" value="P:intracellular calcium ion homeostasis"/>
    <property type="evidence" value="ECO:0007669"/>
    <property type="project" value="TreeGrafter"/>
</dbReference>
<dbReference type="PANTHER" id="PTHR10846">
    <property type="entry name" value="SODIUM/POTASSIUM/CALCIUM EXCHANGER"/>
    <property type="match status" value="1"/>
</dbReference>
<evidence type="ECO:0000256" key="2">
    <source>
        <dbReference type="ARBA" id="ARBA00022692"/>
    </source>
</evidence>
<reference evidence="7" key="2">
    <citation type="journal article" date="2021" name="PeerJ">
        <title>Extensive microbial diversity within the chicken gut microbiome revealed by metagenomics and culture.</title>
        <authorList>
            <person name="Gilroy R."/>
            <person name="Ravi A."/>
            <person name="Getino M."/>
            <person name="Pursley I."/>
            <person name="Horton D.L."/>
            <person name="Alikhan N.F."/>
            <person name="Baker D."/>
            <person name="Gharbi K."/>
            <person name="Hall N."/>
            <person name="Watson M."/>
            <person name="Adriaenssens E.M."/>
            <person name="Foster-Nyarko E."/>
            <person name="Jarju S."/>
            <person name="Secka A."/>
            <person name="Antonio M."/>
            <person name="Oren A."/>
            <person name="Chaudhuri R.R."/>
            <person name="La Ragione R."/>
            <person name="Hildebrand F."/>
            <person name="Pallen M.J."/>
        </authorList>
    </citation>
    <scope>NUCLEOTIDE SEQUENCE</scope>
    <source>
        <strain evidence="7">G3-3990</strain>
    </source>
</reference>
<keyword evidence="3 5" id="KW-1133">Transmembrane helix</keyword>
<reference evidence="7" key="1">
    <citation type="submission" date="2020-10" db="EMBL/GenBank/DDBJ databases">
        <authorList>
            <person name="Gilroy R."/>
        </authorList>
    </citation>
    <scope>NUCLEOTIDE SEQUENCE</scope>
    <source>
        <strain evidence="7">G3-3990</strain>
    </source>
</reference>
<evidence type="ECO:0000259" key="6">
    <source>
        <dbReference type="Pfam" id="PF01699"/>
    </source>
</evidence>
<dbReference type="GO" id="GO:0008273">
    <property type="term" value="F:calcium, potassium:sodium antiporter activity"/>
    <property type="evidence" value="ECO:0007669"/>
    <property type="project" value="TreeGrafter"/>
</dbReference>
<sequence>MWLSILYFCFGLALLIWGADMLVDGASKLAQRLRISELVIGLVIVAFGTSMPEFVVSLSASLKDANDIAIANVVGSNIFNLLFILGIAGIIFPMTVNKSIIQVDLPTSVLGALILLGAGLLAPMASSPYTISWGEGLLMLIVFIIYMSYVVIMAMKDRKQSVGTETKHINVWWAIALIIVGLICLVFGGNLLVDNAIELAEYWGMSEKFIGITIVAMGTSLPELATSVVAAVKRKDDIAIANVVGSNVFNILFIIPICSFFNPLTYSVKFNYDIMFLVAASVIFWLFTFKNRQQGRVCSVVLLLLYVLFTIYTVMQG</sequence>
<feature type="domain" description="Sodium/calcium exchanger membrane region" evidence="6">
    <location>
        <begin position="173"/>
        <end position="314"/>
    </location>
</feature>
<dbReference type="GO" id="GO:0005886">
    <property type="term" value="C:plasma membrane"/>
    <property type="evidence" value="ECO:0007669"/>
    <property type="project" value="TreeGrafter"/>
</dbReference>
<feature type="domain" description="Sodium/calcium exchanger membrane region" evidence="6">
    <location>
        <begin position="4"/>
        <end position="150"/>
    </location>
</feature>
<protein>
    <submittedName>
        <fullName evidence="7">Calcium/sodium antiporter</fullName>
    </submittedName>
</protein>
<feature type="transmembrane region" description="Helical" evidence="5">
    <location>
        <begin position="239"/>
        <end position="264"/>
    </location>
</feature>
<evidence type="ECO:0000256" key="3">
    <source>
        <dbReference type="ARBA" id="ARBA00022989"/>
    </source>
</evidence>
<feature type="transmembrane region" description="Helical" evidence="5">
    <location>
        <begin position="171"/>
        <end position="189"/>
    </location>
</feature>
<feature type="transmembrane region" description="Helical" evidence="5">
    <location>
        <begin position="5"/>
        <end position="23"/>
    </location>
</feature>
<feature type="transmembrane region" description="Helical" evidence="5">
    <location>
        <begin position="35"/>
        <end position="56"/>
    </location>
</feature>
<dbReference type="EMBL" id="JADIMG010000026">
    <property type="protein sequence ID" value="MBO8459147.1"/>
    <property type="molecule type" value="Genomic_DNA"/>
</dbReference>
<feature type="transmembrane region" description="Helical" evidence="5">
    <location>
        <begin position="209"/>
        <end position="232"/>
    </location>
</feature>
<dbReference type="GO" id="GO:0005262">
    <property type="term" value="F:calcium channel activity"/>
    <property type="evidence" value="ECO:0007669"/>
    <property type="project" value="TreeGrafter"/>
</dbReference>
<dbReference type="NCBIfam" id="TIGR00367">
    <property type="entry name" value="calcium/sodium antiporter"/>
    <property type="match status" value="1"/>
</dbReference>
<feature type="transmembrane region" description="Helical" evidence="5">
    <location>
        <begin position="296"/>
        <end position="315"/>
    </location>
</feature>
<organism evidence="7 8">
    <name type="scientific">Candidatus Gallipaludibacter merdavium</name>
    <dbReference type="NCBI Taxonomy" id="2840839"/>
    <lineage>
        <taxon>Bacteria</taxon>
        <taxon>Pseudomonadati</taxon>
        <taxon>Bacteroidota</taxon>
        <taxon>Bacteroidia</taxon>
        <taxon>Bacteroidales</taxon>
        <taxon>Candidatus Gallipaludibacter</taxon>
    </lineage>
</organism>
<dbReference type="Proteomes" id="UP000823641">
    <property type="component" value="Unassembled WGS sequence"/>
</dbReference>
<dbReference type="InterPro" id="IPR004481">
    <property type="entry name" value="K/Na/Ca-exchanger"/>
</dbReference>
<dbReference type="AlphaFoldDB" id="A0A9D9HSK1"/>
<feature type="transmembrane region" description="Helical" evidence="5">
    <location>
        <begin position="131"/>
        <end position="151"/>
    </location>
</feature>
<name>A0A9D9HSK1_9BACT</name>
<dbReference type="Pfam" id="PF01699">
    <property type="entry name" value="Na_Ca_ex"/>
    <property type="match status" value="2"/>
</dbReference>
<feature type="transmembrane region" description="Helical" evidence="5">
    <location>
        <begin position="68"/>
        <end position="93"/>
    </location>
</feature>
<comment type="subcellular location">
    <subcellularLocation>
        <location evidence="1">Membrane</location>
        <topology evidence="1">Multi-pass membrane protein</topology>
    </subcellularLocation>
</comment>
<keyword evidence="4 5" id="KW-0472">Membrane</keyword>
<keyword evidence="2 5" id="KW-0812">Transmembrane</keyword>
<dbReference type="InterPro" id="IPR004837">
    <property type="entry name" value="NaCa_Exmemb"/>
</dbReference>
<evidence type="ECO:0000256" key="5">
    <source>
        <dbReference type="SAM" id="Phobius"/>
    </source>
</evidence>
<dbReference type="PANTHER" id="PTHR10846:SF8">
    <property type="entry name" value="INNER MEMBRANE PROTEIN YRBG"/>
    <property type="match status" value="1"/>
</dbReference>
<dbReference type="Gene3D" id="6.10.280.80">
    <property type="entry name" value="NCX, peripheral helical region"/>
    <property type="match status" value="1"/>
</dbReference>
<evidence type="ECO:0000256" key="1">
    <source>
        <dbReference type="ARBA" id="ARBA00004141"/>
    </source>
</evidence>
<accession>A0A9D9HSK1</accession>
<dbReference type="Gene3D" id="1.20.1420.30">
    <property type="entry name" value="NCX, central ion-binding region"/>
    <property type="match status" value="2"/>
</dbReference>
<dbReference type="InterPro" id="IPR044880">
    <property type="entry name" value="NCX_ion-bd_dom_sf"/>
</dbReference>